<evidence type="ECO:0000256" key="1">
    <source>
        <dbReference type="SAM" id="MobiDB-lite"/>
    </source>
</evidence>
<dbReference type="SMART" id="SM00220">
    <property type="entry name" value="S_TKc"/>
    <property type="match status" value="1"/>
</dbReference>
<feature type="region of interest" description="Disordered" evidence="1">
    <location>
        <begin position="155"/>
        <end position="175"/>
    </location>
</feature>
<keyword evidence="2" id="KW-0472">Membrane</keyword>
<feature type="domain" description="Protein kinase" evidence="3">
    <location>
        <begin position="251"/>
        <end position="530"/>
    </location>
</feature>
<protein>
    <recommendedName>
        <fullName evidence="3">Protein kinase domain-containing protein</fullName>
    </recommendedName>
</protein>
<dbReference type="PANTHER" id="PTHR44329">
    <property type="entry name" value="SERINE/THREONINE-PROTEIN KINASE TNNI3K-RELATED"/>
    <property type="match status" value="1"/>
</dbReference>
<sequence length="543" mass="58792">MLQSIRRQLVAVDGPLSSDQPYAIFIGAAVGVVSTLLVVVGLVLYCRERRRHKELELEPYVDLPSTVLPVDTHLSSDTIASATTRTLFHNVFDLQHTQSMSDLHHRFYLVTSPIATRVAAPLEPEHQSIHPINPSSHRSLSLCRMVQQPIDERTREAFGQSSDDPQEPNSLHSSATTHIGQQLWWSHDSHKSCCCCCSAITPHVNRTHSNNSSNSNNSSSNHRHGTDSSAPPSGLWQDPAIVAVRLPMDKVTIGALVSRGAFGQVFRGTYNRRPVAIKRLLPDARKDVAQIHALLAEVKLHAALEHERVVQCIGVAYDALADLCAVSEFMPGGDLRALLVTWATTECHPTGFDVDKAHIALDVAQALTYLHSLAPAVLHRDLKSNNILLDSDRRAKVSDFGVARKRTDGTLTGGVGTCLWMAPEVMLGDRYNDKADVFSLGIVLSELDAHALPYAGATSTETGRVLPPAAVLQLVASDELHVSFTTPMAAAGAAASGAWRAMAQLGAACVAFAPEDRPTAAQATYQLQLIVRAFAQTDVAEEP</sequence>
<dbReference type="InterPro" id="IPR000719">
    <property type="entry name" value="Prot_kinase_dom"/>
</dbReference>
<dbReference type="InterPro" id="IPR008271">
    <property type="entry name" value="Ser/Thr_kinase_AS"/>
</dbReference>
<dbReference type="SUPFAM" id="SSF56112">
    <property type="entry name" value="Protein kinase-like (PK-like)"/>
    <property type="match status" value="1"/>
</dbReference>
<dbReference type="PROSITE" id="PS50011">
    <property type="entry name" value="PROTEIN_KINASE_DOM"/>
    <property type="match status" value="1"/>
</dbReference>
<dbReference type="Proteomes" id="UP001162031">
    <property type="component" value="Unassembled WGS sequence"/>
</dbReference>
<accession>A0AAV0TB01</accession>
<comment type="caution">
    <text evidence="4">The sequence shown here is derived from an EMBL/GenBank/DDBJ whole genome shotgun (WGS) entry which is preliminary data.</text>
</comment>
<dbReference type="Gene3D" id="1.10.510.10">
    <property type="entry name" value="Transferase(Phosphotransferase) domain 1"/>
    <property type="match status" value="1"/>
</dbReference>
<dbReference type="GO" id="GO:0004674">
    <property type="term" value="F:protein serine/threonine kinase activity"/>
    <property type="evidence" value="ECO:0007669"/>
    <property type="project" value="TreeGrafter"/>
</dbReference>
<evidence type="ECO:0000259" key="3">
    <source>
        <dbReference type="PROSITE" id="PS50011"/>
    </source>
</evidence>
<dbReference type="EMBL" id="CANTFL010000155">
    <property type="protein sequence ID" value="CAI5716319.1"/>
    <property type="molecule type" value="Genomic_DNA"/>
</dbReference>
<dbReference type="Pfam" id="PF00069">
    <property type="entry name" value="Pkinase"/>
    <property type="match status" value="1"/>
</dbReference>
<feature type="transmembrane region" description="Helical" evidence="2">
    <location>
        <begin position="22"/>
        <end position="45"/>
    </location>
</feature>
<organism evidence="4 5">
    <name type="scientific">Hyaloperonospora brassicae</name>
    <name type="common">Brassica downy mildew</name>
    <name type="synonym">Peronospora brassicae</name>
    <dbReference type="NCBI Taxonomy" id="162125"/>
    <lineage>
        <taxon>Eukaryota</taxon>
        <taxon>Sar</taxon>
        <taxon>Stramenopiles</taxon>
        <taxon>Oomycota</taxon>
        <taxon>Peronosporomycetes</taxon>
        <taxon>Peronosporales</taxon>
        <taxon>Peronosporaceae</taxon>
        <taxon>Hyaloperonospora</taxon>
    </lineage>
</organism>
<dbReference type="GO" id="GO:0005524">
    <property type="term" value="F:ATP binding"/>
    <property type="evidence" value="ECO:0007669"/>
    <property type="project" value="InterPro"/>
</dbReference>
<dbReference type="InterPro" id="IPR011009">
    <property type="entry name" value="Kinase-like_dom_sf"/>
</dbReference>
<dbReference type="InterPro" id="IPR051681">
    <property type="entry name" value="Ser/Thr_Kinases-Pseudokinases"/>
</dbReference>
<reference evidence="4" key="1">
    <citation type="submission" date="2022-12" db="EMBL/GenBank/DDBJ databases">
        <authorList>
            <person name="Webb A."/>
        </authorList>
    </citation>
    <scope>NUCLEOTIDE SEQUENCE</scope>
    <source>
        <strain evidence="4">Hp1</strain>
    </source>
</reference>
<feature type="compositionally biased region" description="Polar residues" evidence="1">
    <location>
        <begin position="159"/>
        <end position="175"/>
    </location>
</feature>
<feature type="compositionally biased region" description="Low complexity" evidence="1">
    <location>
        <begin position="209"/>
        <end position="220"/>
    </location>
</feature>
<evidence type="ECO:0000256" key="2">
    <source>
        <dbReference type="SAM" id="Phobius"/>
    </source>
</evidence>
<dbReference type="Gene3D" id="3.30.200.20">
    <property type="entry name" value="Phosphorylase Kinase, domain 1"/>
    <property type="match status" value="1"/>
</dbReference>
<feature type="region of interest" description="Disordered" evidence="1">
    <location>
        <begin position="206"/>
        <end position="234"/>
    </location>
</feature>
<gene>
    <name evidence="4" type="ORF">HBR001_LOCUS1604</name>
</gene>
<proteinExistence type="predicted"/>
<keyword evidence="5" id="KW-1185">Reference proteome</keyword>
<keyword evidence="2" id="KW-0812">Transmembrane</keyword>
<keyword evidence="2" id="KW-1133">Transmembrane helix</keyword>
<name>A0AAV0TB01_HYABA</name>
<evidence type="ECO:0000313" key="5">
    <source>
        <dbReference type="Proteomes" id="UP001162031"/>
    </source>
</evidence>
<dbReference type="PANTHER" id="PTHR44329:SF214">
    <property type="entry name" value="PROTEIN KINASE DOMAIN-CONTAINING PROTEIN"/>
    <property type="match status" value="1"/>
</dbReference>
<evidence type="ECO:0000313" key="4">
    <source>
        <dbReference type="EMBL" id="CAI5716319.1"/>
    </source>
</evidence>
<dbReference type="AlphaFoldDB" id="A0AAV0TB01"/>
<dbReference type="PROSITE" id="PS00108">
    <property type="entry name" value="PROTEIN_KINASE_ST"/>
    <property type="match status" value="1"/>
</dbReference>